<proteinExistence type="predicted"/>
<evidence type="ECO:0000313" key="8">
    <source>
        <dbReference type="Proteomes" id="UP001556692"/>
    </source>
</evidence>
<feature type="transmembrane region" description="Helical" evidence="5">
    <location>
        <begin position="210"/>
        <end position="234"/>
    </location>
</feature>
<dbReference type="Gene3D" id="1.20.1420.30">
    <property type="entry name" value="NCX, central ion-binding region"/>
    <property type="match status" value="1"/>
</dbReference>
<feature type="domain" description="Sodium/calcium exchanger membrane region" evidence="6">
    <location>
        <begin position="7"/>
        <end position="144"/>
    </location>
</feature>
<dbReference type="InterPro" id="IPR004481">
    <property type="entry name" value="K/Na/Ca-exchanger"/>
</dbReference>
<dbReference type="InterPro" id="IPR044880">
    <property type="entry name" value="NCX_ion-bd_dom_sf"/>
</dbReference>
<keyword evidence="3 5" id="KW-1133">Transmembrane helix</keyword>
<dbReference type="Pfam" id="PF01699">
    <property type="entry name" value="Na_Ca_ex"/>
    <property type="match status" value="2"/>
</dbReference>
<evidence type="ECO:0000256" key="3">
    <source>
        <dbReference type="ARBA" id="ARBA00022989"/>
    </source>
</evidence>
<accession>A0ABV3SNQ0</accession>
<evidence type="ECO:0000256" key="5">
    <source>
        <dbReference type="SAM" id="Phobius"/>
    </source>
</evidence>
<feature type="transmembrane region" description="Helical" evidence="5">
    <location>
        <begin position="76"/>
        <end position="100"/>
    </location>
</feature>
<name>A0ABV3SNQ0_9HYPH</name>
<dbReference type="NCBIfam" id="TIGR00367">
    <property type="entry name" value="calcium/sodium antiporter"/>
    <property type="match status" value="1"/>
</dbReference>
<dbReference type="RefSeq" id="WP_367956282.1">
    <property type="nucleotide sequence ID" value="NZ_JBDPGJ010000005.1"/>
</dbReference>
<keyword evidence="4 5" id="KW-0472">Membrane</keyword>
<dbReference type="PANTHER" id="PTHR10846">
    <property type="entry name" value="SODIUM/POTASSIUM/CALCIUM EXCHANGER"/>
    <property type="match status" value="1"/>
</dbReference>
<sequence length="321" mass="32735">MGFWTDLLLVLLGMGLLFGGGEFLVRGAVSAARRFGVSELVIGLTIVGFATSTPELLVSVQAALKGSPEIAVGNVVGSNIVNILLIGGFTALIASVAALGGDLKRDLRVMVASSALVLPAAAWGAIPRLGGLLLVALLAAYLYAHYRAARNAYDKPGPADDLVAPDTVGMEPLWRSIALLIGGILMLFAGANWLVDGASSIARAAGISDAVVGLTVVAVGTSLPELATSIVAAWRGRTGVALGNVVGSNIFNVLGILGATAIIAPLPISARFLWFDVPLMIAISIAFAVMLTAGERLGKAAGAVMLAGYAVYTVVLFVSPM</sequence>
<feature type="transmembrane region" description="Helical" evidence="5">
    <location>
        <begin position="272"/>
        <end position="293"/>
    </location>
</feature>
<protein>
    <submittedName>
        <fullName evidence="7">Calcium/sodium antiporter</fullName>
    </submittedName>
</protein>
<comment type="caution">
    <text evidence="7">The sequence shown here is derived from an EMBL/GenBank/DDBJ whole genome shotgun (WGS) entry which is preliminary data.</text>
</comment>
<dbReference type="Proteomes" id="UP001556692">
    <property type="component" value="Unassembled WGS sequence"/>
</dbReference>
<evidence type="ECO:0000313" key="7">
    <source>
        <dbReference type="EMBL" id="MEX0408417.1"/>
    </source>
</evidence>
<evidence type="ECO:0000256" key="2">
    <source>
        <dbReference type="ARBA" id="ARBA00022692"/>
    </source>
</evidence>
<feature type="domain" description="Sodium/calcium exchanger membrane region" evidence="6">
    <location>
        <begin position="176"/>
        <end position="317"/>
    </location>
</feature>
<keyword evidence="8" id="KW-1185">Reference proteome</keyword>
<reference evidence="7 8" key="1">
    <citation type="submission" date="2024-05" db="EMBL/GenBank/DDBJ databases">
        <authorList>
            <person name="Jiang F."/>
        </authorList>
    </citation>
    <scope>NUCLEOTIDE SEQUENCE [LARGE SCALE GENOMIC DNA]</scope>
    <source>
        <strain evidence="7 8">LZ166</strain>
    </source>
</reference>
<feature type="transmembrane region" description="Helical" evidence="5">
    <location>
        <begin position="246"/>
        <end position="266"/>
    </location>
</feature>
<evidence type="ECO:0000259" key="6">
    <source>
        <dbReference type="Pfam" id="PF01699"/>
    </source>
</evidence>
<feature type="transmembrane region" description="Helical" evidence="5">
    <location>
        <begin position="40"/>
        <end position="64"/>
    </location>
</feature>
<feature type="transmembrane region" description="Helical" evidence="5">
    <location>
        <begin position="177"/>
        <end position="195"/>
    </location>
</feature>
<organism evidence="7 8">
    <name type="scientific">Aquibium pacificus</name>
    <dbReference type="NCBI Taxonomy" id="3153579"/>
    <lineage>
        <taxon>Bacteria</taxon>
        <taxon>Pseudomonadati</taxon>
        <taxon>Pseudomonadota</taxon>
        <taxon>Alphaproteobacteria</taxon>
        <taxon>Hyphomicrobiales</taxon>
        <taxon>Phyllobacteriaceae</taxon>
        <taxon>Aquibium</taxon>
    </lineage>
</organism>
<dbReference type="InterPro" id="IPR004837">
    <property type="entry name" value="NaCa_Exmemb"/>
</dbReference>
<comment type="subcellular location">
    <subcellularLocation>
        <location evidence="1">Membrane</location>
        <topology evidence="1">Multi-pass membrane protein</topology>
    </subcellularLocation>
</comment>
<keyword evidence="2 5" id="KW-0812">Transmembrane</keyword>
<feature type="transmembrane region" description="Helical" evidence="5">
    <location>
        <begin position="120"/>
        <end position="144"/>
    </location>
</feature>
<dbReference type="PANTHER" id="PTHR10846:SF8">
    <property type="entry name" value="INNER MEMBRANE PROTEIN YRBG"/>
    <property type="match status" value="1"/>
</dbReference>
<dbReference type="Gene3D" id="6.10.280.80">
    <property type="entry name" value="NCX, peripheral helical region"/>
    <property type="match status" value="1"/>
</dbReference>
<evidence type="ECO:0000256" key="4">
    <source>
        <dbReference type="ARBA" id="ARBA00023136"/>
    </source>
</evidence>
<feature type="transmembrane region" description="Helical" evidence="5">
    <location>
        <begin position="300"/>
        <end position="319"/>
    </location>
</feature>
<gene>
    <name evidence="7" type="ORF">ABGN05_22405</name>
</gene>
<evidence type="ECO:0000256" key="1">
    <source>
        <dbReference type="ARBA" id="ARBA00004141"/>
    </source>
</evidence>
<dbReference type="EMBL" id="JBDPGJ010000005">
    <property type="protein sequence ID" value="MEX0408417.1"/>
    <property type="molecule type" value="Genomic_DNA"/>
</dbReference>